<protein>
    <submittedName>
        <fullName evidence="2">Uncharacterized protein</fullName>
    </submittedName>
</protein>
<gene>
    <name evidence="2" type="ORF">ACFFGH_34360</name>
</gene>
<keyword evidence="1" id="KW-0812">Transmembrane</keyword>
<keyword evidence="1" id="KW-0472">Membrane</keyword>
<feature type="transmembrane region" description="Helical" evidence="1">
    <location>
        <begin position="6"/>
        <end position="25"/>
    </location>
</feature>
<dbReference type="Proteomes" id="UP001589896">
    <property type="component" value="Unassembled WGS sequence"/>
</dbReference>
<keyword evidence="1" id="KW-1133">Transmembrane helix</keyword>
<organism evidence="2 3">
    <name type="scientific">Lysobacter korlensis</name>
    <dbReference type="NCBI Taxonomy" id="553636"/>
    <lineage>
        <taxon>Bacteria</taxon>
        <taxon>Pseudomonadati</taxon>
        <taxon>Pseudomonadota</taxon>
        <taxon>Gammaproteobacteria</taxon>
        <taxon>Lysobacterales</taxon>
        <taxon>Lysobacteraceae</taxon>
        <taxon>Lysobacter</taxon>
    </lineage>
</organism>
<feature type="transmembrane region" description="Helical" evidence="1">
    <location>
        <begin position="61"/>
        <end position="82"/>
    </location>
</feature>
<name>A0ABV6S124_9GAMM</name>
<evidence type="ECO:0000256" key="1">
    <source>
        <dbReference type="SAM" id="Phobius"/>
    </source>
</evidence>
<reference evidence="2 3" key="1">
    <citation type="submission" date="2024-09" db="EMBL/GenBank/DDBJ databases">
        <authorList>
            <person name="Sun Q."/>
            <person name="Mori K."/>
        </authorList>
    </citation>
    <scope>NUCLEOTIDE SEQUENCE [LARGE SCALE GENOMIC DNA]</scope>
    <source>
        <strain evidence="2 3">KCTC 23076</strain>
    </source>
</reference>
<evidence type="ECO:0000313" key="3">
    <source>
        <dbReference type="Proteomes" id="UP001589896"/>
    </source>
</evidence>
<evidence type="ECO:0000313" key="2">
    <source>
        <dbReference type="EMBL" id="MFC0682940.1"/>
    </source>
</evidence>
<accession>A0ABV6S124</accession>
<dbReference type="RefSeq" id="WP_386677450.1">
    <property type="nucleotide sequence ID" value="NZ_JBHLTG010000042.1"/>
</dbReference>
<keyword evidence="3" id="KW-1185">Reference proteome</keyword>
<dbReference type="EMBL" id="JBHLTG010000042">
    <property type="protein sequence ID" value="MFC0682940.1"/>
    <property type="molecule type" value="Genomic_DNA"/>
</dbReference>
<comment type="caution">
    <text evidence="2">The sequence shown here is derived from an EMBL/GenBank/DDBJ whole genome shotgun (WGS) entry which is preliminary data.</text>
</comment>
<sequence>MSQLVDPFWLCLLAASAGWSSFFSLFQRPHVRGWRNLGLLAGFLLGIAMLVALPWRQALATWAVAAVSGGALYIVYELVAYVRMPAKAPDARPRLGHLVHAFFVWPVMLPEAVEYLLAELGVLKPAPEAPAGT</sequence>
<proteinExistence type="predicted"/>
<feature type="transmembrane region" description="Helical" evidence="1">
    <location>
        <begin position="37"/>
        <end position="55"/>
    </location>
</feature>